<keyword evidence="1" id="KW-0472">Membrane</keyword>
<accession>A0A916SEL9</accession>
<feature type="transmembrane region" description="Helical" evidence="1">
    <location>
        <begin position="43"/>
        <end position="61"/>
    </location>
</feature>
<dbReference type="InterPro" id="IPR005530">
    <property type="entry name" value="SPW"/>
</dbReference>
<organism evidence="3 4">
    <name type="scientific">Brucella endophytica</name>
    <dbReference type="NCBI Taxonomy" id="1963359"/>
    <lineage>
        <taxon>Bacteria</taxon>
        <taxon>Pseudomonadati</taxon>
        <taxon>Pseudomonadota</taxon>
        <taxon>Alphaproteobacteria</taxon>
        <taxon>Hyphomicrobiales</taxon>
        <taxon>Brucellaceae</taxon>
        <taxon>Brucella/Ochrobactrum group</taxon>
        <taxon>Brucella</taxon>
    </lineage>
</organism>
<keyword evidence="4" id="KW-1185">Reference proteome</keyword>
<evidence type="ECO:0000259" key="2">
    <source>
        <dbReference type="Pfam" id="PF03779"/>
    </source>
</evidence>
<dbReference type="RefSeq" id="WP_188824688.1">
    <property type="nucleotide sequence ID" value="NZ_BMHH01000010.1"/>
</dbReference>
<sequence length="124" mass="13774">MAMTNPVGRPGLIQHRSWEDNAIMALGAIIFLSSLFFPATDNIAIVINTMLVGAVITALGIMEVARLRRWQEVLAFLAGLWVIASPYAFDYADALRSWHVALGVIVAVIAALQLWQDRHRRFEA</sequence>
<evidence type="ECO:0000313" key="3">
    <source>
        <dbReference type="EMBL" id="GGA97100.1"/>
    </source>
</evidence>
<reference evidence="3" key="2">
    <citation type="submission" date="2020-09" db="EMBL/GenBank/DDBJ databases">
        <authorList>
            <person name="Sun Q."/>
            <person name="Zhou Y."/>
        </authorList>
    </citation>
    <scope>NUCLEOTIDE SEQUENCE</scope>
    <source>
        <strain evidence="3">CGMCC 1.15082</strain>
    </source>
</reference>
<dbReference type="Proteomes" id="UP000646478">
    <property type="component" value="Unassembled WGS sequence"/>
</dbReference>
<evidence type="ECO:0000256" key="1">
    <source>
        <dbReference type="SAM" id="Phobius"/>
    </source>
</evidence>
<dbReference type="EMBL" id="BMHH01000010">
    <property type="protein sequence ID" value="GGA97100.1"/>
    <property type="molecule type" value="Genomic_DNA"/>
</dbReference>
<keyword evidence="1" id="KW-1133">Transmembrane helix</keyword>
<dbReference type="Pfam" id="PF03779">
    <property type="entry name" value="SPW"/>
    <property type="match status" value="1"/>
</dbReference>
<comment type="caution">
    <text evidence="3">The sequence shown here is derived from an EMBL/GenBank/DDBJ whole genome shotgun (WGS) entry which is preliminary data.</text>
</comment>
<evidence type="ECO:0000313" key="4">
    <source>
        <dbReference type="Proteomes" id="UP000646478"/>
    </source>
</evidence>
<proteinExistence type="predicted"/>
<feature type="transmembrane region" description="Helical" evidence="1">
    <location>
        <begin position="21"/>
        <end position="37"/>
    </location>
</feature>
<protein>
    <recommendedName>
        <fullName evidence="2">SPW repeat-containing integral membrane domain-containing protein</fullName>
    </recommendedName>
</protein>
<reference evidence="3" key="1">
    <citation type="journal article" date="2014" name="Int. J. Syst. Evol. Microbiol.">
        <title>Complete genome sequence of Corynebacterium casei LMG S-19264T (=DSM 44701T), isolated from a smear-ripened cheese.</title>
        <authorList>
            <consortium name="US DOE Joint Genome Institute (JGI-PGF)"/>
            <person name="Walter F."/>
            <person name="Albersmeier A."/>
            <person name="Kalinowski J."/>
            <person name="Ruckert C."/>
        </authorList>
    </citation>
    <scope>NUCLEOTIDE SEQUENCE</scope>
    <source>
        <strain evidence="3">CGMCC 1.15082</strain>
    </source>
</reference>
<dbReference type="AlphaFoldDB" id="A0A916SEL9"/>
<name>A0A916SEL9_9HYPH</name>
<feature type="transmembrane region" description="Helical" evidence="1">
    <location>
        <begin position="95"/>
        <end position="115"/>
    </location>
</feature>
<feature type="transmembrane region" description="Helical" evidence="1">
    <location>
        <begin position="73"/>
        <end position="89"/>
    </location>
</feature>
<keyword evidence="1" id="KW-0812">Transmembrane</keyword>
<feature type="domain" description="SPW repeat-containing integral membrane" evidence="2">
    <location>
        <begin position="18"/>
        <end position="111"/>
    </location>
</feature>
<gene>
    <name evidence="3" type="ORF">GCM10011491_26750</name>
</gene>